<dbReference type="KEGG" id="lgi:LOTGIDRAFT_228053"/>
<dbReference type="RefSeq" id="XP_009044027.1">
    <property type="nucleotide sequence ID" value="XM_009045779.1"/>
</dbReference>
<feature type="region of interest" description="Disordered" evidence="1">
    <location>
        <begin position="317"/>
        <end position="336"/>
    </location>
</feature>
<protein>
    <submittedName>
        <fullName evidence="2">Uncharacterized protein</fullName>
    </submittedName>
</protein>
<dbReference type="EMBL" id="KB199650">
    <property type="protein sequence ID" value="ESP05482.1"/>
    <property type="molecule type" value="Genomic_DNA"/>
</dbReference>
<feature type="compositionally biased region" description="Basic residues" evidence="1">
    <location>
        <begin position="15"/>
        <end position="32"/>
    </location>
</feature>
<dbReference type="Proteomes" id="UP000030746">
    <property type="component" value="Unassembled WGS sequence"/>
</dbReference>
<evidence type="ECO:0000313" key="3">
    <source>
        <dbReference type="Proteomes" id="UP000030746"/>
    </source>
</evidence>
<dbReference type="CTD" id="20247519"/>
<dbReference type="GeneID" id="20247519"/>
<gene>
    <name evidence="2" type="ORF">LOTGIDRAFT_228053</name>
</gene>
<keyword evidence="3" id="KW-1185">Reference proteome</keyword>
<sequence length="447" mass="49631">MSESPDEEASAPPLKKARYHWQVKNSKSRNRRCASEDENGNPSHSVENTLCNDNQSHLNNDENILSNSIDIDSDEDTLLEQNNNGSTEFKILNKVRKFVNGQTQQIVKTMVSETNDENIDCLGSVLVEPAINNNHLDETNNVSASTSNASNRLFSGPSETIPDISHNSDDQPEIPDVVNDRAAAPRLDYVSRWQSQQKAKAIVDNAINMTLEEMGLTPDLDHNLPILDRLHVEDESISEAIRRRGLFPQENEDQDALQGTITPLLHQLTQVSDRVFADRLNNMRLFITIRQTARNPDDGSETPLEWTDELAIRTLQSNSQGGSETLVNDDNPIPNQAFQLTLNSNQGPNQPPDGNVSVIDSSDNDFESDVDNYYDQSEIFGDSVLEDSNAHIEHVANDINVIDDNGHENIDTPLVQAELENELVDDSDLMNYAVNAAISAKGLAVPK</sequence>
<name>V4BHX0_LOTGI</name>
<dbReference type="OrthoDB" id="6162705at2759"/>
<organism evidence="2 3">
    <name type="scientific">Lottia gigantea</name>
    <name type="common">Giant owl limpet</name>
    <dbReference type="NCBI Taxonomy" id="225164"/>
    <lineage>
        <taxon>Eukaryota</taxon>
        <taxon>Metazoa</taxon>
        <taxon>Spiralia</taxon>
        <taxon>Lophotrochozoa</taxon>
        <taxon>Mollusca</taxon>
        <taxon>Gastropoda</taxon>
        <taxon>Patellogastropoda</taxon>
        <taxon>Lottioidea</taxon>
        <taxon>Lottiidae</taxon>
        <taxon>Lottia</taxon>
    </lineage>
</organism>
<accession>V4BHX0</accession>
<feature type="compositionally biased region" description="Polar residues" evidence="1">
    <location>
        <begin position="40"/>
        <end position="59"/>
    </location>
</feature>
<proteinExistence type="predicted"/>
<evidence type="ECO:0000313" key="2">
    <source>
        <dbReference type="EMBL" id="ESP05482.1"/>
    </source>
</evidence>
<reference evidence="2 3" key="1">
    <citation type="journal article" date="2013" name="Nature">
        <title>Insights into bilaterian evolution from three spiralian genomes.</title>
        <authorList>
            <person name="Simakov O."/>
            <person name="Marletaz F."/>
            <person name="Cho S.J."/>
            <person name="Edsinger-Gonzales E."/>
            <person name="Havlak P."/>
            <person name="Hellsten U."/>
            <person name="Kuo D.H."/>
            <person name="Larsson T."/>
            <person name="Lv J."/>
            <person name="Arendt D."/>
            <person name="Savage R."/>
            <person name="Osoegawa K."/>
            <person name="de Jong P."/>
            <person name="Grimwood J."/>
            <person name="Chapman J.A."/>
            <person name="Shapiro H."/>
            <person name="Aerts A."/>
            <person name="Otillar R.P."/>
            <person name="Terry A.Y."/>
            <person name="Boore J.L."/>
            <person name="Grigoriev I.V."/>
            <person name="Lindberg D.R."/>
            <person name="Seaver E.C."/>
            <person name="Weisblat D.A."/>
            <person name="Putnam N.H."/>
            <person name="Rokhsar D.S."/>
        </authorList>
    </citation>
    <scope>NUCLEOTIDE SEQUENCE [LARGE SCALE GENOMIC DNA]</scope>
</reference>
<evidence type="ECO:0000256" key="1">
    <source>
        <dbReference type="SAM" id="MobiDB-lite"/>
    </source>
</evidence>
<dbReference type="AlphaFoldDB" id="V4BHX0"/>
<dbReference type="HOGENOM" id="CLU_612935_0_0_1"/>
<feature type="region of interest" description="Disordered" evidence="1">
    <location>
        <begin position="1"/>
        <end position="59"/>
    </location>
</feature>